<evidence type="ECO:0000313" key="2">
    <source>
        <dbReference type="Proteomes" id="UP000010552"/>
    </source>
</evidence>
<dbReference type="AlphaFoldDB" id="L5K8E1"/>
<accession>L5K8E1</accession>
<reference evidence="2" key="1">
    <citation type="journal article" date="2013" name="Science">
        <title>Comparative analysis of bat genomes provides insight into the evolution of flight and immunity.</title>
        <authorList>
            <person name="Zhang G."/>
            <person name="Cowled C."/>
            <person name="Shi Z."/>
            <person name="Huang Z."/>
            <person name="Bishop-Lilly K.A."/>
            <person name="Fang X."/>
            <person name="Wynne J.W."/>
            <person name="Xiong Z."/>
            <person name="Baker M.L."/>
            <person name="Zhao W."/>
            <person name="Tachedjian M."/>
            <person name="Zhu Y."/>
            <person name="Zhou P."/>
            <person name="Jiang X."/>
            <person name="Ng J."/>
            <person name="Yang L."/>
            <person name="Wu L."/>
            <person name="Xiao J."/>
            <person name="Feng Y."/>
            <person name="Chen Y."/>
            <person name="Sun X."/>
            <person name="Zhang Y."/>
            <person name="Marsh G.A."/>
            <person name="Crameri G."/>
            <person name="Broder C.C."/>
            <person name="Frey K.G."/>
            <person name="Wang L.F."/>
            <person name="Wang J."/>
        </authorList>
    </citation>
    <scope>NUCLEOTIDE SEQUENCE [LARGE SCALE GENOMIC DNA]</scope>
</reference>
<dbReference type="Proteomes" id="UP000010552">
    <property type="component" value="Unassembled WGS sequence"/>
</dbReference>
<organism evidence="1 2">
    <name type="scientific">Pteropus alecto</name>
    <name type="common">Black flying fox</name>
    <dbReference type="NCBI Taxonomy" id="9402"/>
    <lineage>
        <taxon>Eukaryota</taxon>
        <taxon>Metazoa</taxon>
        <taxon>Chordata</taxon>
        <taxon>Craniata</taxon>
        <taxon>Vertebrata</taxon>
        <taxon>Euteleostomi</taxon>
        <taxon>Mammalia</taxon>
        <taxon>Eutheria</taxon>
        <taxon>Laurasiatheria</taxon>
        <taxon>Chiroptera</taxon>
        <taxon>Yinpterochiroptera</taxon>
        <taxon>Pteropodoidea</taxon>
        <taxon>Pteropodidae</taxon>
        <taxon>Pteropodinae</taxon>
        <taxon>Pteropus</taxon>
    </lineage>
</organism>
<evidence type="ECO:0000313" key="1">
    <source>
        <dbReference type="EMBL" id="ELK07785.1"/>
    </source>
</evidence>
<keyword evidence="2" id="KW-1185">Reference proteome</keyword>
<dbReference type="InParanoid" id="L5K8E1"/>
<protein>
    <submittedName>
        <fullName evidence="1">NAD kinase</fullName>
    </submittedName>
</protein>
<gene>
    <name evidence="1" type="ORF">PAL_GLEAN10022162</name>
</gene>
<dbReference type="EMBL" id="KB030947">
    <property type="protein sequence ID" value="ELK07785.1"/>
    <property type="molecule type" value="Genomic_DNA"/>
</dbReference>
<keyword evidence="1" id="KW-0418">Kinase</keyword>
<dbReference type="GO" id="GO:0016301">
    <property type="term" value="F:kinase activity"/>
    <property type="evidence" value="ECO:0007669"/>
    <property type="project" value="UniProtKB-KW"/>
</dbReference>
<proteinExistence type="predicted"/>
<name>L5K8E1_PTEAL</name>
<keyword evidence="1" id="KW-0808">Transferase</keyword>
<sequence>MSAFPIASPQEAKTCNICLTSQEAQQDAVSTQALLGDHFWAKALRVAETPDYHAHPGPASQQLMYNKFRKECSRHQEGPDASLFQPFKEFCMYMIVYVEKKVLEDHNK</sequence>